<dbReference type="Gene3D" id="1.20.59.10">
    <property type="entry name" value="Chorismate mutase"/>
    <property type="match status" value="1"/>
</dbReference>
<dbReference type="Proteomes" id="UP000659084">
    <property type="component" value="Unassembled WGS sequence"/>
</dbReference>
<dbReference type="InterPro" id="IPR036979">
    <property type="entry name" value="CM_dom_sf"/>
</dbReference>
<dbReference type="InterPro" id="IPR036263">
    <property type="entry name" value="Chorismate_II_sf"/>
</dbReference>
<dbReference type="GO" id="GO:0046417">
    <property type="term" value="P:chorismate metabolic process"/>
    <property type="evidence" value="ECO:0007669"/>
    <property type="project" value="InterPro"/>
</dbReference>
<protein>
    <recommendedName>
        <fullName evidence="3">Chorismate mutase</fullName>
    </recommendedName>
</protein>
<dbReference type="EMBL" id="JACNYO010000007">
    <property type="protein sequence ID" value="MBC3212433.1"/>
    <property type="molecule type" value="Genomic_DNA"/>
</dbReference>
<evidence type="ECO:0000313" key="1">
    <source>
        <dbReference type="EMBL" id="MBC3212433.1"/>
    </source>
</evidence>
<evidence type="ECO:0000313" key="2">
    <source>
        <dbReference type="Proteomes" id="UP000659084"/>
    </source>
</evidence>
<dbReference type="SUPFAM" id="SSF48600">
    <property type="entry name" value="Chorismate mutase II"/>
    <property type="match status" value="1"/>
</dbReference>
<evidence type="ECO:0008006" key="3">
    <source>
        <dbReference type="Google" id="ProtNLM"/>
    </source>
</evidence>
<reference evidence="1" key="1">
    <citation type="submission" date="2020-08" db="EMBL/GenBank/DDBJ databases">
        <title>Food and environmental bacterial isolates.</title>
        <authorList>
            <person name="Richter L."/>
            <person name="Du Plessis E.M."/>
            <person name="Duvenage S."/>
            <person name="Allam M."/>
            <person name="Korsten L."/>
        </authorList>
    </citation>
    <scope>NUCLEOTIDE SEQUENCE</scope>
    <source>
        <strain evidence="1">UPMP2127</strain>
    </source>
</reference>
<proteinExistence type="predicted"/>
<name>A0AAW3WNC7_SERFO</name>
<organism evidence="1 2">
    <name type="scientific">Serratia fonticola</name>
    <dbReference type="NCBI Taxonomy" id="47917"/>
    <lineage>
        <taxon>Bacteria</taxon>
        <taxon>Pseudomonadati</taxon>
        <taxon>Pseudomonadota</taxon>
        <taxon>Gammaproteobacteria</taxon>
        <taxon>Enterobacterales</taxon>
        <taxon>Yersiniaceae</taxon>
        <taxon>Serratia</taxon>
    </lineage>
</organism>
<accession>A0AAW3WNC7</accession>
<comment type="caution">
    <text evidence="1">The sequence shown here is derived from an EMBL/GenBank/DDBJ whole genome shotgun (WGS) entry which is preliminary data.</text>
</comment>
<dbReference type="AlphaFoldDB" id="A0AAW3WNC7"/>
<sequence>MVIDKVRAVAAEAGLPKVIIEKVYRAMINAFIDYELEQHRDLSKK</sequence>
<gene>
    <name evidence="1" type="ORF">H8J20_09790</name>
</gene>